<dbReference type="InterPro" id="IPR029052">
    <property type="entry name" value="Metallo-depent_PP-like"/>
</dbReference>
<evidence type="ECO:0000313" key="3">
    <source>
        <dbReference type="Proteomes" id="UP001418796"/>
    </source>
</evidence>
<dbReference type="Gene3D" id="3.60.21.10">
    <property type="match status" value="1"/>
</dbReference>
<evidence type="ECO:0000259" key="1">
    <source>
        <dbReference type="Pfam" id="PF00149"/>
    </source>
</evidence>
<dbReference type="PANTHER" id="PTHR31302">
    <property type="entry name" value="TRANSMEMBRANE PROTEIN WITH METALLOPHOSPHOESTERASE DOMAIN-RELATED"/>
    <property type="match status" value="1"/>
</dbReference>
<gene>
    <name evidence="2" type="ORF">MKY91_09640</name>
</gene>
<dbReference type="RefSeq" id="WP_343130335.1">
    <property type="nucleotide sequence ID" value="NZ_JBCITK010000001.1"/>
</dbReference>
<reference evidence="2 3" key="1">
    <citation type="submission" date="2024-03" db="EMBL/GenBank/DDBJ databases">
        <title>Bacilli Hybrid Assemblies.</title>
        <authorList>
            <person name="Kovac J."/>
        </authorList>
    </citation>
    <scope>NUCLEOTIDE SEQUENCE [LARGE SCALE GENOMIC DNA]</scope>
    <source>
        <strain evidence="2 3">FSL R7-0666</strain>
    </source>
</reference>
<organism evidence="2 3">
    <name type="scientific">Alkalicoccobacillus gibsonii</name>
    <dbReference type="NCBI Taxonomy" id="79881"/>
    <lineage>
        <taxon>Bacteria</taxon>
        <taxon>Bacillati</taxon>
        <taxon>Bacillota</taxon>
        <taxon>Bacilli</taxon>
        <taxon>Bacillales</taxon>
        <taxon>Bacillaceae</taxon>
        <taxon>Alkalicoccobacillus</taxon>
    </lineage>
</organism>
<evidence type="ECO:0000313" key="2">
    <source>
        <dbReference type="EMBL" id="MEN0643405.1"/>
    </source>
</evidence>
<sequence length="266" mass="29645">MGWFPFMSAAGLLAIPVLKKMYETAREHRLIKQTIYMDCLPEAFNHSKLFFISDIHRRVVSPDLLQEVGKCDLVIIGGDLLEKGVSLSQVKSNLQALTACGPTYFVWGNNDVEVDEQEFRLLLKETGVIELMNEGVVLERENQRLFLAGGVEPLRKGLHDELIDQAATHSCSFFVCHFPEAFKELRSDHPFSLLLSGHTHGGQIRICGLGPAPKGYIKKVNRTIQLVSNGYGTSKLPLRLGALPESHVFTLRSGQTSIEDPVIYVV</sequence>
<dbReference type="InterPro" id="IPR004843">
    <property type="entry name" value="Calcineurin-like_PHP"/>
</dbReference>
<keyword evidence="3" id="KW-1185">Reference proteome</keyword>
<proteinExistence type="predicted"/>
<dbReference type="Pfam" id="PF00149">
    <property type="entry name" value="Metallophos"/>
    <property type="match status" value="1"/>
</dbReference>
<accession>A0ABU9VHL6</accession>
<name>A0ABU9VHL6_9BACI</name>
<dbReference type="PANTHER" id="PTHR31302:SF32">
    <property type="entry name" value="PHOSPHOESTERASE"/>
    <property type="match status" value="1"/>
</dbReference>
<protein>
    <submittedName>
        <fullName evidence="2">Metallophosphoesterase</fullName>
    </submittedName>
</protein>
<comment type="caution">
    <text evidence="2">The sequence shown here is derived from an EMBL/GenBank/DDBJ whole genome shotgun (WGS) entry which is preliminary data.</text>
</comment>
<dbReference type="SUPFAM" id="SSF56300">
    <property type="entry name" value="Metallo-dependent phosphatases"/>
    <property type="match status" value="1"/>
</dbReference>
<dbReference type="Proteomes" id="UP001418796">
    <property type="component" value="Unassembled WGS sequence"/>
</dbReference>
<dbReference type="EMBL" id="JBCITK010000001">
    <property type="protein sequence ID" value="MEN0643405.1"/>
    <property type="molecule type" value="Genomic_DNA"/>
</dbReference>
<dbReference type="InterPro" id="IPR051158">
    <property type="entry name" value="Metallophosphoesterase_sf"/>
</dbReference>
<feature type="domain" description="Calcineurin-like phosphoesterase" evidence="1">
    <location>
        <begin position="48"/>
        <end position="201"/>
    </location>
</feature>